<evidence type="ECO:0000256" key="3">
    <source>
        <dbReference type="SAM" id="MobiDB-lite"/>
    </source>
</evidence>
<evidence type="ECO:0000313" key="5">
    <source>
        <dbReference type="Proteomes" id="UP000249390"/>
    </source>
</evidence>
<keyword evidence="2" id="KW-0175">Coiled coil</keyword>
<keyword evidence="5" id="KW-1185">Reference proteome</keyword>
<comment type="similarity">
    <text evidence="1">Belongs to the LEA type 1 family.</text>
</comment>
<reference evidence="4 5" key="1">
    <citation type="submission" date="2018-06" db="EMBL/GenBank/DDBJ databases">
        <title>The Genome of Cuscuta australis (Dodder) Provides Insight into the Evolution of Plant Parasitism.</title>
        <authorList>
            <person name="Liu H."/>
        </authorList>
    </citation>
    <scope>NUCLEOTIDE SEQUENCE [LARGE SCALE GENOMIC DNA]</scope>
    <source>
        <strain evidence="5">cv. Yunnan</strain>
        <tissue evidence="4">Vines</tissue>
    </source>
</reference>
<dbReference type="AlphaFoldDB" id="A0A328E6A1"/>
<organism evidence="4 5">
    <name type="scientific">Cuscuta australis</name>
    <dbReference type="NCBI Taxonomy" id="267555"/>
    <lineage>
        <taxon>Eukaryota</taxon>
        <taxon>Viridiplantae</taxon>
        <taxon>Streptophyta</taxon>
        <taxon>Embryophyta</taxon>
        <taxon>Tracheophyta</taxon>
        <taxon>Spermatophyta</taxon>
        <taxon>Magnoliopsida</taxon>
        <taxon>eudicotyledons</taxon>
        <taxon>Gunneridae</taxon>
        <taxon>Pentapetalae</taxon>
        <taxon>asterids</taxon>
        <taxon>lamiids</taxon>
        <taxon>Solanales</taxon>
        <taxon>Convolvulaceae</taxon>
        <taxon>Cuscuteae</taxon>
        <taxon>Cuscuta</taxon>
        <taxon>Cuscuta subgen. Grammica</taxon>
        <taxon>Cuscuta sect. Cleistogrammica</taxon>
    </lineage>
</organism>
<dbReference type="Pfam" id="PF03760">
    <property type="entry name" value="LEA_1"/>
    <property type="match status" value="1"/>
</dbReference>
<dbReference type="EMBL" id="NQVE01000040">
    <property type="protein sequence ID" value="RAL52149.1"/>
    <property type="molecule type" value="Genomic_DNA"/>
</dbReference>
<feature type="compositionally biased region" description="Basic and acidic residues" evidence="3">
    <location>
        <begin position="57"/>
        <end position="78"/>
    </location>
</feature>
<gene>
    <name evidence="4" type="ORF">DM860_014976</name>
</gene>
<proteinExistence type="inferred from homology"/>
<dbReference type="PANTHER" id="PTHR33493:SF3">
    <property type="entry name" value="LATE EMBRYOGENESIS ABUNDANT PROTEIN, LEA_1 SUBGROUP"/>
    <property type="match status" value="1"/>
</dbReference>
<comment type="caution">
    <text evidence="4">The sequence shown here is derived from an EMBL/GenBank/DDBJ whole genome shotgun (WGS) entry which is preliminary data.</text>
</comment>
<dbReference type="PANTHER" id="PTHR33493">
    <property type="entry name" value="LATE EMBRYOGENESIS ABUNDANT PROTEIN 6-RELATED"/>
    <property type="match status" value="1"/>
</dbReference>
<accession>A0A328E6A1</accession>
<dbReference type="InterPro" id="IPR005513">
    <property type="entry name" value="LEA_1"/>
</dbReference>
<name>A0A328E6A1_9ASTE</name>
<evidence type="ECO:0000313" key="4">
    <source>
        <dbReference type="EMBL" id="RAL52149.1"/>
    </source>
</evidence>
<evidence type="ECO:0000256" key="1">
    <source>
        <dbReference type="ARBA" id="ARBA00010975"/>
    </source>
</evidence>
<dbReference type="GO" id="GO:0009793">
    <property type="term" value="P:embryo development ending in seed dormancy"/>
    <property type="evidence" value="ECO:0007669"/>
    <property type="project" value="InterPro"/>
</dbReference>
<evidence type="ECO:0000256" key="2">
    <source>
        <dbReference type="SAM" id="Coils"/>
    </source>
</evidence>
<dbReference type="Proteomes" id="UP000249390">
    <property type="component" value="Unassembled WGS sequence"/>
</dbReference>
<feature type="region of interest" description="Disordered" evidence="3">
    <location>
        <begin position="57"/>
        <end position="116"/>
    </location>
</feature>
<protein>
    <submittedName>
        <fullName evidence="4">Uncharacterized protein</fullName>
    </submittedName>
</protein>
<feature type="coiled-coil region" evidence="2">
    <location>
        <begin position="4"/>
        <end position="37"/>
    </location>
</feature>
<sequence length="116" mass="12530">MQAIKEKLSDMNAIRKAKAAAKEEEKAEKEYAKARVEVAHEVRMAREKEAEMDFHVAKAADKAALHEAKLSSHSHDEQQPPPSSYAATPDGGADLPATSRPPSATILDAQGNPISQ</sequence>